<dbReference type="Proteomes" id="UP001652740">
    <property type="component" value="Unplaced"/>
</dbReference>
<proteinExistence type="inferred from homology"/>
<accession>A0ABM3N1E5</accession>
<organism evidence="4 5">
    <name type="scientific">Galleria mellonella</name>
    <name type="common">Greater wax moth</name>
    <dbReference type="NCBI Taxonomy" id="7137"/>
    <lineage>
        <taxon>Eukaryota</taxon>
        <taxon>Metazoa</taxon>
        <taxon>Ecdysozoa</taxon>
        <taxon>Arthropoda</taxon>
        <taxon>Hexapoda</taxon>
        <taxon>Insecta</taxon>
        <taxon>Pterygota</taxon>
        <taxon>Neoptera</taxon>
        <taxon>Endopterygota</taxon>
        <taxon>Lepidoptera</taxon>
        <taxon>Glossata</taxon>
        <taxon>Ditrysia</taxon>
        <taxon>Pyraloidea</taxon>
        <taxon>Pyralidae</taxon>
        <taxon>Galleriinae</taxon>
        <taxon>Galleria</taxon>
    </lineage>
</organism>
<evidence type="ECO:0000256" key="2">
    <source>
        <dbReference type="ARBA" id="ARBA00022679"/>
    </source>
</evidence>
<keyword evidence="2" id="KW-0808">Transferase</keyword>
<comment type="similarity">
    <text evidence="1">Belongs to the sulfotransferase 1 family.</text>
</comment>
<protein>
    <submittedName>
        <fullName evidence="5">Luciferin sulfotransferase-like isoform X1</fullName>
    </submittedName>
</protein>
<feature type="domain" description="Sulfotransferase" evidence="3">
    <location>
        <begin position="72"/>
        <end position="348"/>
    </location>
</feature>
<evidence type="ECO:0000259" key="3">
    <source>
        <dbReference type="Pfam" id="PF00685"/>
    </source>
</evidence>
<sequence>MSFMNKDVLIKMEAEKKYPLEIKDVPPEEQAEVHKYLTNAKPDYIRMGSTGYFFPDGLKEICNKIYNMEVRPNDVFVVTFPKSGTTWVQELVWLIGNDLDYKTASNVQLFQRFPFLEFTMVLRSPKINKWLGERVETDPKLRPFYESFTRNSRSDATIFKAPSPRFIKSHLPFSLLPPTLLDTAKVVYVARDPRDAAVSYYHHCRMMLLHGFGGDFRAFWNLFINNKVDYTPYEAHIKEAWEKRHHPNMLFLFYEELSKDLPAAVRRVSQFLNKPVTEEQVMRLCDHLHFDNFRKNMSVNMDIFKHIGLINKDDHFIRKGKAGGWRDYFDEEMTQQAERWMKEKLGDTVQFPICKI</sequence>
<dbReference type="GeneID" id="113517354"/>
<dbReference type="Pfam" id="PF00685">
    <property type="entry name" value="Sulfotransfer_1"/>
    <property type="match status" value="1"/>
</dbReference>
<keyword evidence="4" id="KW-1185">Reference proteome</keyword>
<evidence type="ECO:0000256" key="1">
    <source>
        <dbReference type="ARBA" id="ARBA00005771"/>
    </source>
</evidence>
<evidence type="ECO:0000313" key="4">
    <source>
        <dbReference type="Proteomes" id="UP001652740"/>
    </source>
</evidence>
<reference evidence="5" key="1">
    <citation type="submission" date="2025-08" db="UniProtKB">
        <authorList>
            <consortium name="RefSeq"/>
        </authorList>
    </citation>
    <scope>IDENTIFICATION</scope>
    <source>
        <tissue evidence="5">Whole larvae</tissue>
    </source>
</reference>
<gene>
    <name evidence="5" type="primary">LOC113517354</name>
</gene>
<dbReference type="InterPro" id="IPR000863">
    <property type="entry name" value="Sulfotransferase_dom"/>
</dbReference>
<dbReference type="SUPFAM" id="SSF52540">
    <property type="entry name" value="P-loop containing nucleoside triphosphate hydrolases"/>
    <property type="match status" value="1"/>
</dbReference>
<evidence type="ECO:0000313" key="5">
    <source>
        <dbReference type="RefSeq" id="XP_052757402.1"/>
    </source>
</evidence>
<dbReference type="PANTHER" id="PTHR11783">
    <property type="entry name" value="SULFOTRANSFERASE SULT"/>
    <property type="match status" value="1"/>
</dbReference>
<dbReference type="InterPro" id="IPR027417">
    <property type="entry name" value="P-loop_NTPase"/>
</dbReference>
<name>A0ABM3N1E5_GALME</name>
<dbReference type="Gene3D" id="3.40.50.300">
    <property type="entry name" value="P-loop containing nucleotide triphosphate hydrolases"/>
    <property type="match status" value="1"/>
</dbReference>
<dbReference type="RefSeq" id="XP_052757402.1">
    <property type="nucleotide sequence ID" value="XM_052901442.1"/>
</dbReference>